<organism evidence="2 3">
    <name type="scientific">Acetobacter musti</name>
    <dbReference type="NCBI Taxonomy" id="864732"/>
    <lineage>
        <taxon>Bacteria</taxon>
        <taxon>Pseudomonadati</taxon>
        <taxon>Pseudomonadota</taxon>
        <taxon>Alphaproteobacteria</taxon>
        <taxon>Acetobacterales</taxon>
        <taxon>Acetobacteraceae</taxon>
        <taxon>Acetobacter</taxon>
    </lineage>
</organism>
<dbReference type="Proteomes" id="UP000635278">
    <property type="component" value="Unassembled WGS sequence"/>
</dbReference>
<feature type="region of interest" description="Disordered" evidence="1">
    <location>
        <begin position="1"/>
        <end position="22"/>
    </location>
</feature>
<evidence type="ECO:0000256" key="1">
    <source>
        <dbReference type="SAM" id="MobiDB-lite"/>
    </source>
</evidence>
<sequence length="67" mass="7312">MSDAAGIANENSAGFSQAGSDEADLAGGRVCQQHAWALENRRYEEASAWVKEFNRLIAGKRTLRKNS</sequence>
<evidence type="ECO:0000313" key="3">
    <source>
        <dbReference type="Proteomes" id="UP000635278"/>
    </source>
</evidence>
<gene>
    <name evidence="2" type="ORF">GOB93_19650</name>
</gene>
<comment type="caution">
    <text evidence="2">The sequence shown here is derived from an EMBL/GenBank/DDBJ whole genome shotgun (WGS) entry which is preliminary data.</text>
</comment>
<feature type="compositionally biased region" description="Polar residues" evidence="1">
    <location>
        <begin position="9"/>
        <end position="19"/>
    </location>
</feature>
<evidence type="ECO:0000313" key="2">
    <source>
        <dbReference type="EMBL" id="NHN86806.1"/>
    </source>
</evidence>
<keyword evidence="3" id="KW-1185">Reference proteome</keyword>
<protein>
    <submittedName>
        <fullName evidence="2">Uncharacterized protein</fullName>
    </submittedName>
</protein>
<name>A0ABX0JTI8_9PROT</name>
<dbReference type="RefSeq" id="WP_173585120.1">
    <property type="nucleotide sequence ID" value="NZ_WOTB01000054.1"/>
</dbReference>
<dbReference type="EMBL" id="WOTB01000054">
    <property type="protein sequence ID" value="NHN86806.1"/>
    <property type="molecule type" value="Genomic_DNA"/>
</dbReference>
<proteinExistence type="predicted"/>
<accession>A0ABX0JTI8</accession>
<reference evidence="2 3" key="1">
    <citation type="journal article" date="2020" name="Int. J. Syst. Evol. Microbiol.">
        <title>Novel acetic acid bacteria from cider fermentations: Acetobacter conturbans sp. nov. and Acetobacter fallax sp. nov.</title>
        <authorList>
            <person name="Sombolestani A.S."/>
            <person name="Cleenwerck I."/>
            <person name="Cnockaert M."/>
            <person name="Borremans W."/>
            <person name="Wieme A.D."/>
            <person name="De Vuyst L."/>
            <person name="Vandamme P."/>
        </authorList>
    </citation>
    <scope>NUCLEOTIDE SEQUENCE [LARGE SCALE GENOMIC DNA]</scope>
    <source>
        <strain evidence="2 3">LMG 30640</strain>
    </source>
</reference>